<dbReference type="Proteomes" id="UP000391834">
    <property type="component" value="Unassembled WGS sequence"/>
</dbReference>
<feature type="domain" description="HNH nuclease" evidence="1">
    <location>
        <begin position="150"/>
        <end position="200"/>
    </location>
</feature>
<evidence type="ECO:0000313" key="3">
    <source>
        <dbReference type="Proteomes" id="UP000391834"/>
    </source>
</evidence>
<name>A0A5M4B330_9BACT</name>
<organism evidence="2 3">
    <name type="scientific">Prolixibacter bellariivorans</name>
    <dbReference type="NCBI Taxonomy" id="314319"/>
    <lineage>
        <taxon>Bacteria</taxon>
        <taxon>Pseudomonadati</taxon>
        <taxon>Bacteroidota</taxon>
        <taxon>Bacteroidia</taxon>
        <taxon>Marinilabiliales</taxon>
        <taxon>Prolixibacteraceae</taxon>
        <taxon>Prolixibacter</taxon>
    </lineage>
</organism>
<dbReference type="EMBL" id="BLAX01000001">
    <property type="protein sequence ID" value="GET34569.1"/>
    <property type="molecule type" value="Genomic_DNA"/>
</dbReference>
<keyword evidence="2" id="KW-0540">Nuclease</keyword>
<dbReference type="AlphaFoldDB" id="A0A5M4B330"/>
<comment type="caution">
    <text evidence="2">The sequence shown here is derived from an EMBL/GenBank/DDBJ whole genome shotgun (WGS) entry which is preliminary data.</text>
</comment>
<evidence type="ECO:0000313" key="2">
    <source>
        <dbReference type="EMBL" id="GET34569.1"/>
    </source>
</evidence>
<gene>
    <name evidence="2" type="ORF">PbJCM13498_34320</name>
</gene>
<evidence type="ECO:0000259" key="1">
    <source>
        <dbReference type="Pfam" id="PF13391"/>
    </source>
</evidence>
<keyword evidence="3" id="KW-1185">Reference proteome</keyword>
<keyword evidence="2" id="KW-0378">Hydrolase</keyword>
<sequence>MPHNPNWSREEHIVAFNLYCKIPFTKINENYPPVVELANIIGRKKGAVSRKLANFARLDPALQARNVSGLTHGAKGEETVWNEFHDNWEQLAYESEKILAKYKGVTLESEIDLSDILEIKEGKERETIVKTRVNQSFFRKAILASYSQTCCITGIKVPELLIASHIIPWAHNKKERMNPQNGLCLNALHDKAFDKGLITITPDFKIKISEALKSNIDGTYMKYFHPYEGKIISLPGRFFPKKEFLEYHSEQIFAK</sequence>
<reference evidence="2 3" key="1">
    <citation type="submission" date="2019-10" db="EMBL/GenBank/DDBJ databases">
        <title>Prolixibacter strains distinguished by the presence of nitrate reductase genes were adept at nitrate-dependent anaerobic corrosion of metallic iron and carbon steel.</title>
        <authorList>
            <person name="Iino T."/>
            <person name="Shono N."/>
            <person name="Ito K."/>
            <person name="Nakamura R."/>
            <person name="Sueoka K."/>
            <person name="Harayama S."/>
            <person name="Ohkuma M."/>
        </authorList>
    </citation>
    <scope>NUCLEOTIDE SEQUENCE [LARGE SCALE GENOMIC DNA]</scope>
    <source>
        <strain evidence="2 3">JCM 13498</strain>
    </source>
</reference>
<dbReference type="InterPro" id="IPR003615">
    <property type="entry name" value="HNH_nuc"/>
</dbReference>
<proteinExistence type="predicted"/>
<accession>A0A5M4B330</accession>
<dbReference type="GO" id="GO:0004519">
    <property type="term" value="F:endonuclease activity"/>
    <property type="evidence" value="ECO:0007669"/>
    <property type="project" value="UniProtKB-KW"/>
</dbReference>
<keyword evidence="2" id="KW-0255">Endonuclease</keyword>
<dbReference type="RefSeq" id="WP_025866260.1">
    <property type="nucleotide sequence ID" value="NZ_BLAX01000001.1"/>
</dbReference>
<dbReference type="Pfam" id="PF13391">
    <property type="entry name" value="HNH_2"/>
    <property type="match status" value="1"/>
</dbReference>
<protein>
    <submittedName>
        <fullName evidence="2">Endonuclease</fullName>
    </submittedName>
</protein>
<dbReference type="OrthoDB" id="67788at2"/>